<dbReference type="Gene3D" id="2.10.70.100">
    <property type="match status" value="1"/>
</dbReference>
<keyword evidence="26" id="KW-1185">Reference proteome</keyword>
<evidence type="ECO:0000313" key="26">
    <source>
        <dbReference type="Proteomes" id="UP000436483"/>
    </source>
</evidence>
<keyword evidence="5" id="KW-0600">Photoreceptor protein</keyword>
<dbReference type="PANTHER" id="PTHR41523">
    <property type="entry name" value="TWO-COMPONENT SYSTEM SENSOR PROTEIN"/>
    <property type="match status" value="1"/>
</dbReference>
<reference evidence="25 26" key="2">
    <citation type="submission" date="2020-01" db="EMBL/GenBank/DDBJ databases">
        <title>Microvirga sp. nov., an arsenate reduction bacterium isolated from Tibet hotspring sediments.</title>
        <authorList>
            <person name="Xian W.-D."/>
            <person name="Li W.-J."/>
        </authorList>
    </citation>
    <scope>NUCLEOTIDE SEQUENCE [LARGE SCALE GENOMIC DNA]</scope>
    <source>
        <strain evidence="25 26">KCTC 23863</strain>
    </source>
</reference>
<dbReference type="Pfam" id="PF07536">
    <property type="entry name" value="HWE_HK"/>
    <property type="match status" value="1"/>
</dbReference>
<dbReference type="SMART" id="SM00086">
    <property type="entry name" value="PAC"/>
    <property type="match status" value="1"/>
</dbReference>
<keyword evidence="12" id="KW-0677">Repeat</keyword>
<keyword evidence="18" id="KW-0902">Two-component regulatory system</keyword>
<dbReference type="SMART" id="SM00911">
    <property type="entry name" value="HWE_HK"/>
    <property type="match status" value="1"/>
</dbReference>
<reference evidence="25 26" key="1">
    <citation type="submission" date="2019-12" db="EMBL/GenBank/DDBJ databases">
        <authorList>
            <person name="Yuan C.-G."/>
        </authorList>
    </citation>
    <scope>NUCLEOTIDE SEQUENCE [LARGE SCALE GENOMIC DNA]</scope>
    <source>
        <strain evidence="25 26">KCTC 23863</strain>
    </source>
</reference>
<evidence type="ECO:0000256" key="16">
    <source>
        <dbReference type="ARBA" id="ARBA00022989"/>
    </source>
</evidence>
<dbReference type="InterPro" id="IPR036890">
    <property type="entry name" value="HATPase_C_sf"/>
</dbReference>
<evidence type="ECO:0000256" key="18">
    <source>
        <dbReference type="ARBA" id="ARBA00023012"/>
    </source>
</evidence>
<evidence type="ECO:0000256" key="13">
    <source>
        <dbReference type="ARBA" id="ARBA00022741"/>
    </source>
</evidence>
<dbReference type="InterPro" id="IPR035965">
    <property type="entry name" value="PAS-like_dom_sf"/>
</dbReference>
<evidence type="ECO:0000256" key="10">
    <source>
        <dbReference type="ARBA" id="ARBA00022679"/>
    </source>
</evidence>
<dbReference type="Proteomes" id="UP000436483">
    <property type="component" value="Unassembled WGS sequence"/>
</dbReference>
<comment type="catalytic activity">
    <reaction evidence="1">
        <text>ATP + protein L-histidine = ADP + protein N-phospho-L-histidine.</text>
        <dbReference type="EC" id="2.7.13.3"/>
    </reaction>
</comment>
<keyword evidence="19" id="KW-0843">Virulence</keyword>
<dbReference type="OrthoDB" id="9813940at2"/>
<dbReference type="InterPro" id="IPR000014">
    <property type="entry name" value="PAS"/>
</dbReference>
<dbReference type="EMBL" id="WURB01000005">
    <property type="protein sequence ID" value="MXQ11501.1"/>
    <property type="molecule type" value="Genomic_DNA"/>
</dbReference>
<dbReference type="Pfam" id="PF08447">
    <property type="entry name" value="PAS_3"/>
    <property type="match status" value="1"/>
</dbReference>
<evidence type="ECO:0000256" key="22">
    <source>
        <dbReference type="SAM" id="Phobius"/>
    </source>
</evidence>
<evidence type="ECO:0000256" key="8">
    <source>
        <dbReference type="ARBA" id="ARBA00022630"/>
    </source>
</evidence>
<evidence type="ECO:0000256" key="5">
    <source>
        <dbReference type="ARBA" id="ARBA00022543"/>
    </source>
</evidence>
<evidence type="ECO:0000313" key="25">
    <source>
        <dbReference type="EMBL" id="MXQ11501.1"/>
    </source>
</evidence>
<name>A0A7X3MQR7_9HYPH</name>
<gene>
    <name evidence="25" type="ORF">GR328_08515</name>
</gene>
<evidence type="ECO:0000256" key="11">
    <source>
        <dbReference type="ARBA" id="ARBA00022692"/>
    </source>
</evidence>
<comment type="subcellular location">
    <subcellularLocation>
        <location evidence="2">Membrane</location>
        <topology evidence="2">Multi-pass membrane protein</topology>
    </subcellularLocation>
</comment>
<accession>A0A7X3MQR7</accession>
<organism evidence="25 26">
    <name type="scientific">Microvirga makkahensis</name>
    <dbReference type="NCBI Taxonomy" id="1128670"/>
    <lineage>
        <taxon>Bacteria</taxon>
        <taxon>Pseudomonadati</taxon>
        <taxon>Pseudomonadota</taxon>
        <taxon>Alphaproteobacteria</taxon>
        <taxon>Hyphomicrobiales</taxon>
        <taxon>Methylobacteriaceae</taxon>
        <taxon>Microvirga</taxon>
    </lineage>
</organism>
<keyword evidence="9" id="KW-0288">FMN</keyword>
<dbReference type="RefSeq" id="WP_160884102.1">
    <property type="nucleotide sequence ID" value="NZ_WURB01000005.1"/>
</dbReference>
<dbReference type="PROSITE" id="PS51257">
    <property type="entry name" value="PROKAR_LIPOPROTEIN"/>
    <property type="match status" value="1"/>
</dbReference>
<dbReference type="Gene3D" id="1.20.120.620">
    <property type="entry name" value="Backbone structure of the membrane domain of e. Coli histidine kinase receptor kdpd"/>
    <property type="match status" value="1"/>
</dbReference>
<dbReference type="AlphaFoldDB" id="A0A7X3MQR7"/>
<protein>
    <recommendedName>
        <fullName evidence="4">Blue-light-activated histidine kinase</fullName>
        <ecNumber evidence="3">2.7.13.3</ecNumber>
    </recommendedName>
</protein>
<dbReference type="GO" id="GO:0016020">
    <property type="term" value="C:membrane"/>
    <property type="evidence" value="ECO:0007669"/>
    <property type="project" value="UniProtKB-SubCell"/>
</dbReference>
<keyword evidence="15" id="KW-0067">ATP-binding</keyword>
<evidence type="ECO:0000256" key="12">
    <source>
        <dbReference type="ARBA" id="ARBA00022737"/>
    </source>
</evidence>
<dbReference type="PROSITE" id="PS50112">
    <property type="entry name" value="PAS"/>
    <property type="match status" value="1"/>
</dbReference>
<evidence type="ECO:0000256" key="19">
    <source>
        <dbReference type="ARBA" id="ARBA00023026"/>
    </source>
</evidence>
<evidence type="ECO:0000259" key="23">
    <source>
        <dbReference type="PROSITE" id="PS50112"/>
    </source>
</evidence>
<proteinExistence type="predicted"/>
<keyword evidence="7" id="KW-0716">Sensory transduction</keyword>
<evidence type="ECO:0000259" key="24">
    <source>
        <dbReference type="PROSITE" id="PS50113"/>
    </source>
</evidence>
<evidence type="ECO:0000256" key="2">
    <source>
        <dbReference type="ARBA" id="ARBA00004141"/>
    </source>
</evidence>
<dbReference type="GO" id="GO:0000160">
    <property type="term" value="P:phosphorelay signal transduction system"/>
    <property type="evidence" value="ECO:0007669"/>
    <property type="project" value="UniProtKB-KW"/>
</dbReference>
<evidence type="ECO:0000256" key="4">
    <source>
        <dbReference type="ARBA" id="ARBA00021740"/>
    </source>
</evidence>
<dbReference type="Gene3D" id="3.30.450.20">
    <property type="entry name" value="PAS domain"/>
    <property type="match status" value="1"/>
</dbReference>
<evidence type="ECO:0000256" key="15">
    <source>
        <dbReference type="ARBA" id="ARBA00022840"/>
    </source>
</evidence>
<dbReference type="PANTHER" id="PTHR41523:SF8">
    <property type="entry name" value="ETHYLENE RESPONSE SENSOR PROTEIN"/>
    <property type="match status" value="1"/>
</dbReference>
<dbReference type="PROSITE" id="PS50113">
    <property type="entry name" value="PAC"/>
    <property type="match status" value="1"/>
</dbReference>
<keyword evidence="21" id="KW-0675">Receptor</keyword>
<evidence type="ECO:0000256" key="14">
    <source>
        <dbReference type="ARBA" id="ARBA00022777"/>
    </source>
</evidence>
<evidence type="ECO:0000256" key="20">
    <source>
        <dbReference type="ARBA" id="ARBA00023136"/>
    </source>
</evidence>
<evidence type="ECO:0000256" key="7">
    <source>
        <dbReference type="ARBA" id="ARBA00022606"/>
    </source>
</evidence>
<dbReference type="InterPro" id="IPR001610">
    <property type="entry name" value="PAC"/>
</dbReference>
<dbReference type="CDD" id="cd00130">
    <property type="entry name" value="PAS"/>
    <property type="match status" value="1"/>
</dbReference>
<dbReference type="GO" id="GO:0004673">
    <property type="term" value="F:protein histidine kinase activity"/>
    <property type="evidence" value="ECO:0007669"/>
    <property type="project" value="UniProtKB-EC"/>
</dbReference>
<dbReference type="InterPro" id="IPR025201">
    <property type="entry name" value="KdpD_TM"/>
</dbReference>
<evidence type="ECO:0000256" key="9">
    <source>
        <dbReference type="ARBA" id="ARBA00022643"/>
    </source>
</evidence>
<feature type="transmembrane region" description="Helical" evidence="22">
    <location>
        <begin position="15"/>
        <end position="38"/>
    </location>
</feature>
<keyword evidence="6" id="KW-0597">Phosphoprotein</keyword>
<dbReference type="InterPro" id="IPR000700">
    <property type="entry name" value="PAS-assoc_C"/>
</dbReference>
<dbReference type="EC" id="2.7.13.3" evidence="3"/>
<keyword evidence="8" id="KW-0285">Flavoprotein</keyword>
<evidence type="ECO:0000256" key="17">
    <source>
        <dbReference type="ARBA" id="ARBA00022991"/>
    </source>
</evidence>
<keyword evidence="11 22" id="KW-0812">Transmembrane</keyword>
<evidence type="ECO:0000256" key="3">
    <source>
        <dbReference type="ARBA" id="ARBA00012438"/>
    </source>
</evidence>
<dbReference type="InterPro" id="IPR038318">
    <property type="entry name" value="KdpD_sf"/>
</dbReference>
<dbReference type="GO" id="GO:0009881">
    <property type="term" value="F:photoreceptor activity"/>
    <property type="evidence" value="ECO:0007669"/>
    <property type="project" value="UniProtKB-KW"/>
</dbReference>
<feature type="domain" description="PAS" evidence="23">
    <location>
        <begin position="123"/>
        <end position="195"/>
    </location>
</feature>
<dbReference type="GO" id="GO:0005524">
    <property type="term" value="F:ATP binding"/>
    <property type="evidence" value="ECO:0007669"/>
    <property type="project" value="UniProtKB-KW"/>
</dbReference>
<evidence type="ECO:0000256" key="6">
    <source>
        <dbReference type="ARBA" id="ARBA00022553"/>
    </source>
</evidence>
<dbReference type="Pfam" id="PF13493">
    <property type="entry name" value="DUF4118"/>
    <property type="match status" value="1"/>
</dbReference>
<dbReference type="Gene3D" id="3.30.565.10">
    <property type="entry name" value="Histidine kinase-like ATPase, C-terminal domain"/>
    <property type="match status" value="1"/>
</dbReference>
<keyword evidence="14" id="KW-0418">Kinase</keyword>
<keyword evidence="13" id="KW-0547">Nucleotide-binding</keyword>
<dbReference type="InterPro" id="IPR013655">
    <property type="entry name" value="PAS_fold_3"/>
</dbReference>
<feature type="transmembrane region" description="Helical" evidence="22">
    <location>
        <begin position="84"/>
        <end position="110"/>
    </location>
</feature>
<evidence type="ECO:0000256" key="1">
    <source>
        <dbReference type="ARBA" id="ARBA00000085"/>
    </source>
</evidence>
<keyword evidence="20 22" id="KW-0472">Membrane</keyword>
<feature type="transmembrane region" description="Helical" evidence="22">
    <location>
        <begin position="50"/>
        <end position="78"/>
    </location>
</feature>
<keyword evidence="10" id="KW-0808">Transferase</keyword>
<feature type="domain" description="PAC" evidence="24">
    <location>
        <begin position="196"/>
        <end position="250"/>
    </location>
</feature>
<dbReference type="SMART" id="SM00091">
    <property type="entry name" value="PAS"/>
    <property type="match status" value="1"/>
</dbReference>
<dbReference type="InterPro" id="IPR011102">
    <property type="entry name" value="Sig_transdc_His_kinase_HWE"/>
</dbReference>
<keyword evidence="16 22" id="KW-1133">Transmembrane helix</keyword>
<keyword evidence="17" id="KW-0157">Chromophore</keyword>
<evidence type="ECO:0000256" key="21">
    <source>
        <dbReference type="ARBA" id="ARBA00023170"/>
    </source>
</evidence>
<sequence>MLTRYTKLVPANSPLAMGIAAGCVVVAGLVRVVLTPVIGSTTPFITMFPAVLLAAVIGGFWPGLLATGLSILATWYFFFTPNWGFGALSASDVTSIVLFMVGALLMALVATSMRRAVERLEEAQEKLLAALDASSTGTWRWDIQRNIVEWDPAMVNVFGLGVQKMPRNVEEFSALIHPDDRDCARSVIEDALRTGRTVEYEFRALLPGGEERWIYDRSRIIYDAEKRPHYMIGACLDITGRKRSEERQALLIHELNHRVKNTLATVQSLAIQTIRSSPNPEAFQSNFMARLMALSATHDLLTQTYWESTSLHDVLEAELRPHGGIDQQRIRARGESVRLKPQQALSLGMACHELATNAIKYGALSASLGHLSIDWTVDTLGNGSRELLIHWREQGGPPVAKPKRRGFGTRLIDRSIAHELGGAVEMNYASAGLECLIRIPLGDP</sequence>
<comment type="caution">
    <text evidence="25">The sequence shown here is derived from an EMBL/GenBank/DDBJ whole genome shotgun (WGS) entry which is preliminary data.</text>
</comment>
<dbReference type="NCBIfam" id="TIGR00229">
    <property type="entry name" value="sensory_box"/>
    <property type="match status" value="1"/>
</dbReference>
<dbReference type="SUPFAM" id="SSF55785">
    <property type="entry name" value="PYP-like sensor domain (PAS domain)"/>
    <property type="match status" value="1"/>
</dbReference>